<comment type="caution">
    <text evidence="1">The sequence shown here is derived from an EMBL/GenBank/DDBJ whole genome shotgun (WGS) entry which is preliminary data.</text>
</comment>
<accession>A0A9Q8CQ91</accession>
<organism evidence="1 2">
    <name type="scientific">Macrococcus carouselicus</name>
    <dbReference type="NCBI Taxonomy" id="69969"/>
    <lineage>
        <taxon>Bacteria</taxon>
        <taxon>Bacillati</taxon>
        <taxon>Bacillota</taxon>
        <taxon>Bacilli</taxon>
        <taxon>Bacillales</taxon>
        <taxon>Staphylococcaceae</taxon>
        <taxon>Macrococcus</taxon>
    </lineage>
</organism>
<evidence type="ECO:0000313" key="2">
    <source>
        <dbReference type="Proteomes" id="UP000295280"/>
    </source>
</evidence>
<dbReference type="EMBL" id="SCWD01000001">
    <property type="protein sequence ID" value="TDM04689.1"/>
    <property type="molecule type" value="Genomic_DNA"/>
</dbReference>
<name>A0A9Q8CQ91_9STAP</name>
<keyword evidence="2" id="KW-1185">Reference proteome</keyword>
<dbReference type="Proteomes" id="UP000295280">
    <property type="component" value="Unassembled WGS sequence"/>
</dbReference>
<sequence length="113" mass="13102">MTINTSKRYFFVGSQNRVDEPKDFLTTGKWRLGWFDDEDNKAYKTALKHLKNMRAGDFIFLKSTFTQKNNLPFQNVNNRSASVMRILAAGIIKSVEADGHTVLVDWFKDYTDD</sequence>
<protein>
    <submittedName>
        <fullName evidence="1">Uncharacterized protein</fullName>
    </submittedName>
</protein>
<dbReference type="OrthoDB" id="9781481at2"/>
<proteinExistence type="predicted"/>
<evidence type="ECO:0000313" key="1">
    <source>
        <dbReference type="EMBL" id="TDM04689.1"/>
    </source>
</evidence>
<dbReference type="AlphaFoldDB" id="A0A9Q8CQ91"/>
<dbReference type="RefSeq" id="WP_133417548.1">
    <property type="nucleotide sequence ID" value="NZ_SCWD01000001.1"/>
</dbReference>
<gene>
    <name evidence="1" type="ORF">ERX40_05885</name>
</gene>
<reference evidence="1 2" key="1">
    <citation type="submission" date="2019-01" db="EMBL/GenBank/DDBJ databases">
        <title>Draft genome sequences of the type strains of six Macrococcus species.</title>
        <authorList>
            <person name="Mazhar S."/>
            <person name="Altermann E."/>
            <person name="Hill C."/>
            <person name="Mcauliffe O."/>
        </authorList>
    </citation>
    <scope>NUCLEOTIDE SEQUENCE [LARGE SCALE GENOMIC DNA]</scope>
    <source>
        <strain evidence="1 2">ATCC 51828</strain>
    </source>
</reference>